<comment type="caution">
    <text evidence="6">The sequence shown here is derived from an EMBL/GenBank/DDBJ whole genome shotgun (WGS) entry which is preliminary data.</text>
</comment>
<evidence type="ECO:0000313" key="6">
    <source>
        <dbReference type="EMBL" id="KTF03683.1"/>
    </source>
</evidence>
<evidence type="ECO:0000256" key="3">
    <source>
        <dbReference type="ARBA" id="ARBA00022989"/>
    </source>
</evidence>
<reference evidence="6 7" key="1">
    <citation type="submission" date="2015-11" db="EMBL/GenBank/DDBJ databases">
        <title>Draft Genome Sequence of the Type Strain Trueperella bernardiae LCDC 89-0504T, Isolated from Blood Culture.</title>
        <authorList>
            <person name="Bernier A.-M."/>
            <person name="Bernard K."/>
        </authorList>
    </citation>
    <scope>NUCLEOTIDE SEQUENCE [LARGE SCALE GENOMIC DNA]</scope>
    <source>
        <strain evidence="6 7">LCDC 89-0504</strain>
    </source>
</reference>
<dbReference type="PANTHER" id="PTHR43471:SF3">
    <property type="entry name" value="ABC TRANSPORTER PERMEASE PROTEIN NATB"/>
    <property type="match status" value="1"/>
</dbReference>
<keyword evidence="3" id="KW-1133">Transmembrane helix</keyword>
<gene>
    <name evidence="6" type="ORF">AQZ59_01471</name>
</gene>
<dbReference type="PANTHER" id="PTHR43471">
    <property type="entry name" value="ABC TRANSPORTER PERMEASE"/>
    <property type="match status" value="1"/>
</dbReference>
<dbReference type="GO" id="GO:0140359">
    <property type="term" value="F:ABC-type transporter activity"/>
    <property type="evidence" value="ECO:0007669"/>
    <property type="project" value="InterPro"/>
</dbReference>
<keyword evidence="4" id="KW-0472">Membrane</keyword>
<evidence type="ECO:0000313" key="7">
    <source>
        <dbReference type="Proteomes" id="UP000054404"/>
    </source>
</evidence>
<sequence>MLVHIMKREFTTMARSKAMVISIAVMAALILLGSFAARYFLNDDSGSDPADPDTVTIAVEEQMSDYAPYLEKVGAGSIATEPIDSGGAKSYLEARHEADEPNAAVLTGTPGDPSLMVPGNAAEGVDPVVTNVTNLAATAYLVESKGVTLTDADYGELAASVAVMPTFVSFDSGFLMATDPVGYFTSLAGILILFMMIMMGMTTIANGVVQEKSSRVVEILLTSVRPRTLLLGKILGIGAFLLVQFAILGASIYIGLQIAGVNFSINIGSYLGWMLVWLILGFFFYAMLMGAFASLASRQEDLGAVTTPLTLGMLIPFYLALFMVPSAPDSVWTKVVSMIPGISPFMIPVRQAYGAVPVGEMVLAAGLGLVAIPLVAMVAGKIYSNSILHTGKRLSLAQGFRGQ</sequence>
<comment type="subcellular location">
    <subcellularLocation>
        <location evidence="1">Membrane</location>
        <topology evidence="1">Multi-pass membrane protein</topology>
    </subcellularLocation>
</comment>
<keyword evidence="7" id="KW-1185">Reference proteome</keyword>
<name>A0A0W1KIV5_9ACTO</name>
<proteinExistence type="predicted"/>
<dbReference type="STRING" id="59561.AQZ59_01471"/>
<dbReference type="InterPro" id="IPR013525">
    <property type="entry name" value="ABC2_TM"/>
</dbReference>
<dbReference type="Pfam" id="PF12698">
    <property type="entry name" value="ABC2_membrane_3"/>
    <property type="match status" value="1"/>
</dbReference>
<dbReference type="PATRIC" id="fig|59561.3.peg.1464"/>
<dbReference type="EMBL" id="LNIZ01000007">
    <property type="protein sequence ID" value="KTF03683.1"/>
    <property type="molecule type" value="Genomic_DNA"/>
</dbReference>
<evidence type="ECO:0000259" key="5">
    <source>
        <dbReference type="Pfam" id="PF12698"/>
    </source>
</evidence>
<dbReference type="AlphaFoldDB" id="A0A0W1KIV5"/>
<accession>A0A0W1KIV5</accession>
<feature type="domain" description="ABC-2 type transporter transmembrane" evidence="5">
    <location>
        <begin position="161"/>
        <end position="372"/>
    </location>
</feature>
<dbReference type="GO" id="GO:0016020">
    <property type="term" value="C:membrane"/>
    <property type="evidence" value="ECO:0007669"/>
    <property type="project" value="UniProtKB-SubCell"/>
</dbReference>
<keyword evidence="2" id="KW-0812">Transmembrane</keyword>
<evidence type="ECO:0000256" key="1">
    <source>
        <dbReference type="ARBA" id="ARBA00004141"/>
    </source>
</evidence>
<evidence type="ECO:0000256" key="2">
    <source>
        <dbReference type="ARBA" id="ARBA00022692"/>
    </source>
</evidence>
<dbReference type="OrthoDB" id="3268959at2"/>
<dbReference type="RefSeq" id="WP_062613998.1">
    <property type="nucleotide sequence ID" value="NZ_CP127099.1"/>
</dbReference>
<protein>
    <submittedName>
        <fullName evidence="6">ABC-2 family transporter protein</fullName>
    </submittedName>
</protein>
<dbReference type="Proteomes" id="UP000054404">
    <property type="component" value="Unassembled WGS sequence"/>
</dbReference>
<evidence type="ECO:0000256" key="4">
    <source>
        <dbReference type="ARBA" id="ARBA00023136"/>
    </source>
</evidence>
<organism evidence="6 7">
    <name type="scientific">Trueperella bernardiae</name>
    <dbReference type="NCBI Taxonomy" id="59561"/>
    <lineage>
        <taxon>Bacteria</taxon>
        <taxon>Bacillati</taxon>
        <taxon>Actinomycetota</taxon>
        <taxon>Actinomycetes</taxon>
        <taxon>Actinomycetales</taxon>
        <taxon>Actinomycetaceae</taxon>
        <taxon>Trueperella</taxon>
    </lineage>
</organism>